<keyword evidence="4" id="KW-0732">Signal</keyword>
<dbReference type="SMART" id="SM00449">
    <property type="entry name" value="SPRY"/>
    <property type="match status" value="1"/>
</dbReference>
<dbReference type="PROSITE" id="PS50188">
    <property type="entry name" value="B302_SPRY"/>
    <property type="match status" value="1"/>
</dbReference>
<dbReference type="InterPro" id="IPR035778">
    <property type="entry name" value="SPRY_hnRNP_U"/>
</dbReference>
<dbReference type="InterPro" id="IPR043136">
    <property type="entry name" value="B30.2/SPRY_sf"/>
</dbReference>
<feature type="chain" id="PRO_5046570033" description="B30.2/SPRY domain-containing protein" evidence="4">
    <location>
        <begin position="26"/>
        <end position="1252"/>
    </location>
</feature>
<dbReference type="Gene3D" id="3.40.50.300">
    <property type="entry name" value="P-loop containing nucleotide triphosphate hydrolases"/>
    <property type="match status" value="1"/>
</dbReference>
<dbReference type="Pfam" id="PF13671">
    <property type="entry name" value="AAA_33"/>
    <property type="match status" value="1"/>
</dbReference>
<name>A0ABP0FEV2_CLALP</name>
<dbReference type="Proteomes" id="UP001642483">
    <property type="component" value="Unassembled WGS sequence"/>
</dbReference>
<feature type="compositionally biased region" description="Polar residues" evidence="3">
    <location>
        <begin position="941"/>
        <end position="964"/>
    </location>
</feature>
<sequence length="1252" mass="143670">MCSSVSLTMFSVSLMFLRIHSRLCAYYIETMSREINSRMQLCGVHLDHYTCDLNLEITKGGYSCCPFSHDGFSYMWAGCKATHGIRRGKICYEVKVTRYCDVLEKDVSDSHVVRVGWSTDSASLQLGEDKNSFGFGGTGKKSVNRKFLNYGRRFEKGDVIGCYLAMENGWVDISYSVNGRCCGSAFKVRWITDEALFPHVLTKNCELDINFGQATHPYFSLQPGYKLLGHVPPEFCVRAVQAPPSQHDCEVIMMVGLPGVGKTTWATNYAKIHPSKKYVVLGTDSIIDKMRIMGLPRKNNFGGRWDVLIKQATQCFNVLLKKASNLPKNLIIDQTNVYASARRRKVKQYREKGYMVNAMVLVPRDEDLRQRSKQRTLEEGKEVPEAAVLDMKANFSLPHQSENLFDRITFLELQQHEAQQLVEQYNMEALHRGHKSNQQKVVNSKRTLEDDHYYASQMITPSSIIQNESDNQPRIFKRQELSIDGPSEKYFKSDTTPEMPEQNFDTTPYFVPLNHNPIQKDDDVLGSLPVQRHKSSPNAQYYSDECSRKSTLAVAPFRHDVTTTNSTRNLTRANHQTSWSTGKSYIKNKPGISNDTEELCHPPYKRIDDVSVQGVSYEPNIEDNNFHHVERLSQYPSDHVMKTTKAFPSVDKKHEAWNMHSTSTESVVALHDNNSYSHQGHFGSDKSILKRGLSKLESPQQFFSQIPSHDTAPVVNSAKPSNHDVNMQYTKQMFSLDNEYGKETSYQKSWKKQSAIMQHDNYETFKEPGHFEIETEKCQFYTKSNVNKRSDSKGDIGKRIGFQEEYNDTSNPSLVEKSEMSQIQVRRSSLPNDMQFYNPNTTAAHYYAEGGDKNRGIDYDYENEGWEESEKPFLSRDQLDNMLTMESTFSDEPIMPPNNLFSGKMNCNNECLVVSNNSLNQIPNQKKYLRLKTTVDDPKIKTTSWPRPRLQSESTSQFTKSSPAKPTFEEQSDGKYRKFYPLLPTPQMQRCFPPKVEVKQACMDDFSPSDQADLSKNIHVFSPKDQHHLSEERKTLSQLSSADFNKLKASLACIRQSTASEQKLLHLPKQQQGNEVNKEVSTMEKHPDKDVFLRGSRISSPISTNRGHRPDMSSTFQENRIALRAKNFPVRNRAVRPYPRNPSLYQPPPKVNRVSPLQSRAALYQRREASEGPKLRVQRFLRPRRPLLETPGRSVRPRFLSPRVDTSLGPRLNMNRPRHTFANPRMMRPMLPRPRRGIYSPRIRMSSKNNDY</sequence>
<feature type="domain" description="B30.2/SPRY" evidence="5">
    <location>
        <begin position="24"/>
        <end position="216"/>
    </location>
</feature>
<keyword evidence="2" id="KW-0539">Nucleus</keyword>
<dbReference type="SUPFAM" id="SSF49899">
    <property type="entry name" value="Concanavalin A-like lectins/glucanases"/>
    <property type="match status" value="1"/>
</dbReference>
<feature type="region of interest" description="Disordered" evidence="3">
    <location>
        <begin position="939"/>
        <end position="971"/>
    </location>
</feature>
<reference evidence="6 7" key="1">
    <citation type="submission" date="2024-02" db="EMBL/GenBank/DDBJ databases">
        <authorList>
            <person name="Daric V."/>
            <person name="Darras S."/>
        </authorList>
    </citation>
    <scope>NUCLEOTIDE SEQUENCE [LARGE SCALE GENOMIC DNA]</scope>
</reference>
<dbReference type="PANTHER" id="PTHR12381:SF56">
    <property type="entry name" value="B30.2_SPRY DOMAIN-CONTAINING PROTEIN-RELATED"/>
    <property type="match status" value="1"/>
</dbReference>
<dbReference type="InterPro" id="IPR027417">
    <property type="entry name" value="P-loop_NTPase"/>
</dbReference>
<proteinExistence type="predicted"/>
<dbReference type="PANTHER" id="PTHR12381">
    <property type="entry name" value="HETEROGENEOUS NUCLEAR RIBONUCLEOPROTEIN U FAMILY MEMBER"/>
    <property type="match status" value="1"/>
</dbReference>
<dbReference type="Gene3D" id="2.60.120.920">
    <property type="match status" value="1"/>
</dbReference>
<accession>A0ABP0FEV2</accession>
<feature type="region of interest" description="Disordered" evidence="3">
    <location>
        <begin position="1188"/>
        <end position="1237"/>
    </location>
</feature>
<dbReference type="Pfam" id="PF00622">
    <property type="entry name" value="SPRY"/>
    <property type="match status" value="1"/>
</dbReference>
<evidence type="ECO:0000256" key="4">
    <source>
        <dbReference type="SAM" id="SignalP"/>
    </source>
</evidence>
<dbReference type="InterPro" id="IPR003877">
    <property type="entry name" value="SPRY_dom"/>
</dbReference>
<dbReference type="CDD" id="cd12884">
    <property type="entry name" value="SPRY_hnRNP"/>
    <property type="match status" value="1"/>
</dbReference>
<evidence type="ECO:0000259" key="5">
    <source>
        <dbReference type="PROSITE" id="PS50188"/>
    </source>
</evidence>
<dbReference type="SUPFAM" id="SSF52540">
    <property type="entry name" value="P-loop containing nucleoside triphosphate hydrolases"/>
    <property type="match status" value="1"/>
</dbReference>
<evidence type="ECO:0000256" key="2">
    <source>
        <dbReference type="ARBA" id="ARBA00023242"/>
    </source>
</evidence>
<dbReference type="InterPro" id="IPR001870">
    <property type="entry name" value="B30.2/SPRY"/>
</dbReference>
<evidence type="ECO:0000313" key="6">
    <source>
        <dbReference type="EMBL" id="CAK8676980.1"/>
    </source>
</evidence>
<feature type="signal peptide" evidence="4">
    <location>
        <begin position="1"/>
        <end position="25"/>
    </location>
</feature>
<gene>
    <name evidence="6" type="ORF">CVLEPA_LOCUS6389</name>
</gene>
<comment type="caution">
    <text evidence="6">The sequence shown here is derived from an EMBL/GenBank/DDBJ whole genome shotgun (WGS) entry which is preliminary data.</text>
</comment>
<feature type="region of interest" description="Disordered" evidence="3">
    <location>
        <begin position="1134"/>
        <end position="1153"/>
    </location>
</feature>
<dbReference type="EMBL" id="CAWYQH010000035">
    <property type="protein sequence ID" value="CAK8676980.1"/>
    <property type="molecule type" value="Genomic_DNA"/>
</dbReference>
<evidence type="ECO:0000256" key="1">
    <source>
        <dbReference type="ARBA" id="ARBA00004123"/>
    </source>
</evidence>
<protein>
    <recommendedName>
        <fullName evidence="5">B30.2/SPRY domain-containing protein</fullName>
    </recommendedName>
</protein>
<evidence type="ECO:0000313" key="7">
    <source>
        <dbReference type="Proteomes" id="UP001642483"/>
    </source>
</evidence>
<dbReference type="InterPro" id="IPR013320">
    <property type="entry name" value="ConA-like_dom_sf"/>
</dbReference>
<keyword evidence="7" id="KW-1185">Reference proteome</keyword>
<comment type="subcellular location">
    <subcellularLocation>
        <location evidence="1">Nucleus</location>
    </subcellularLocation>
</comment>
<evidence type="ECO:0000256" key="3">
    <source>
        <dbReference type="SAM" id="MobiDB-lite"/>
    </source>
</evidence>
<organism evidence="6 7">
    <name type="scientific">Clavelina lepadiformis</name>
    <name type="common">Light-bulb sea squirt</name>
    <name type="synonym">Ascidia lepadiformis</name>
    <dbReference type="NCBI Taxonomy" id="159417"/>
    <lineage>
        <taxon>Eukaryota</taxon>
        <taxon>Metazoa</taxon>
        <taxon>Chordata</taxon>
        <taxon>Tunicata</taxon>
        <taxon>Ascidiacea</taxon>
        <taxon>Aplousobranchia</taxon>
        <taxon>Clavelinidae</taxon>
        <taxon>Clavelina</taxon>
    </lineage>
</organism>